<sequence>MNTSLLSYYEAIEKTSADMLLAAQRGDWQQFVALEGTCGNLISQLRQAGSARKLPVEQARAKARILQRILLNDAQIRRLAEPWLDELDAVLAARPRTVH</sequence>
<evidence type="ECO:0000256" key="2">
    <source>
        <dbReference type="ARBA" id="ARBA00022490"/>
    </source>
</evidence>
<keyword evidence="6" id="KW-0282">Flagellum</keyword>
<accession>A0ABU5IEH9</accession>
<evidence type="ECO:0000313" key="6">
    <source>
        <dbReference type="EMBL" id="MDZ5457239.1"/>
    </source>
</evidence>
<evidence type="ECO:0000313" key="7">
    <source>
        <dbReference type="Proteomes" id="UP001293718"/>
    </source>
</evidence>
<evidence type="ECO:0000256" key="1">
    <source>
        <dbReference type="ARBA" id="ARBA00004514"/>
    </source>
</evidence>
<dbReference type="Proteomes" id="UP001293718">
    <property type="component" value="Unassembled WGS sequence"/>
</dbReference>
<keyword evidence="6" id="KW-0969">Cilium</keyword>
<keyword evidence="7" id="KW-1185">Reference proteome</keyword>
<evidence type="ECO:0000256" key="3">
    <source>
        <dbReference type="ARBA" id="ARBA00022795"/>
    </source>
</evidence>
<dbReference type="EMBL" id="JAXOJX010000016">
    <property type="protein sequence ID" value="MDZ5457239.1"/>
    <property type="molecule type" value="Genomic_DNA"/>
</dbReference>
<reference evidence="6 7" key="1">
    <citation type="submission" date="2023-11" db="EMBL/GenBank/DDBJ databases">
        <title>Draft genome of Azohydromonas lata strain H1 (DSM1123), a polyhydroxyalkanoate producer.</title>
        <authorList>
            <person name="Traversa D."/>
            <person name="D'Addabbo P."/>
            <person name="Pazzani C."/>
            <person name="Manzari C."/>
            <person name="Chiara M."/>
            <person name="Scrascia M."/>
        </authorList>
    </citation>
    <scope>NUCLEOTIDE SEQUENCE [LARGE SCALE GENOMIC DNA]</scope>
    <source>
        <strain evidence="6 7">H1</strain>
    </source>
</reference>
<name>A0ABU5IEH9_9BURK</name>
<dbReference type="InterPro" id="IPR008622">
    <property type="entry name" value="FliT"/>
</dbReference>
<dbReference type="RefSeq" id="WP_066332526.1">
    <property type="nucleotide sequence ID" value="NZ_JAXOJX010000016.1"/>
</dbReference>
<gene>
    <name evidence="6" type="ORF">SM757_11725</name>
</gene>
<dbReference type="Gene3D" id="1.20.58.380">
    <property type="entry name" value="Flagellar protein flit"/>
    <property type="match status" value="1"/>
</dbReference>
<organism evidence="6 7">
    <name type="scientific">Azohydromonas lata</name>
    <dbReference type="NCBI Taxonomy" id="45677"/>
    <lineage>
        <taxon>Bacteria</taxon>
        <taxon>Pseudomonadati</taxon>
        <taxon>Pseudomonadota</taxon>
        <taxon>Betaproteobacteria</taxon>
        <taxon>Burkholderiales</taxon>
        <taxon>Sphaerotilaceae</taxon>
        <taxon>Azohydromonas</taxon>
    </lineage>
</organism>
<evidence type="ECO:0000256" key="5">
    <source>
        <dbReference type="ARBA" id="ARBA00093797"/>
    </source>
</evidence>
<evidence type="ECO:0000256" key="4">
    <source>
        <dbReference type="ARBA" id="ARBA00023186"/>
    </source>
</evidence>
<comment type="subcellular location">
    <subcellularLocation>
        <location evidence="1">Cytoplasm</location>
        <location evidence="1">Cytosol</location>
    </subcellularLocation>
</comment>
<keyword evidence="2" id="KW-0963">Cytoplasm</keyword>
<dbReference type="Pfam" id="PF05400">
    <property type="entry name" value="FliT"/>
    <property type="match status" value="1"/>
</dbReference>
<protein>
    <recommendedName>
        <fullName evidence="5">Flagellar protein FliT</fullName>
    </recommendedName>
</protein>
<proteinExistence type="predicted"/>
<keyword evidence="6" id="KW-0966">Cell projection</keyword>
<keyword evidence="4" id="KW-0143">Chaperone</keyword>
<keyword evidence="3" id="KW-1005">Bacterial flagellum biogenesis</keyword>
<comment type="caution">
    <text evidence="6">The sequence shown here is derived from an EMBL/GenBank/DDBJ whole genome shotgun (WGS) entry which is preliminary data.</text>
</comment>